<evidence type="ECO:0000313" key="1">
    <source>
        <dbReference type="EMBL" id="SSA59172.1"/>
    </source>
</evidence>
<name>A0A2Y9BQ31_9MICO</name>
<evidence type="ECO:0000313" key="2">
    <source>
        <dbReference type="Proteomes" id="UP000250028"/>
    </source>
</evidence>
<dbReference type="AlphaFoldDB" id="A0A2Y9BQ31"/>
<dbReference type="EMBL" id="UESZ01000004">
    <property type="protein sequence ID" value="SSA59172.1"/>
    <property type="molecule type" value="Genomic_DNA"/>
</dbReference>
<dbReference type="Proteomes" id="UP000250028">
    <property type="component" value="Unassembled WGS sequence"/>
</dbReference>
<protein>
    <submittedName>
        <fullName evidence="1">Uncharacterized protein</fullName>
    </submittedName>
</protein>
<accession>A0A2Y9BQ31</accession>
<reference evidence="2" key="1">
    <citation type="submission" date="2016-10" db="EMBL/GenBank/DDBJ databases">
        <authorList>
            <person name="Varghese N."/>
            <person name="Submissions S."/>
        </authorList>
    </citation>
    <scope>NUCLEOTIDE SEQUENCE [LARGE SCALE GENOMIC DNA]</scope>
    <source>
        <strain evidence="2">DSM 22951</strain>
    </source>
</reference>
<organism evidence="1 2">
    <name type="scientific">Branchiibius hedensis</name>
    <dbReference type="NCBI Taxonomy" id="672460"/>
    <lineage>
        <taxon>Bacteria</taxon>
        <taxon>Bacillati</taxon>
        <taxon>Actinomycetota</taxon>
        <taxon>Actinomycetes</taxon>
        <taxon>Micrococcales</taxon>
        <taxon>Dermacoccaceae</taxon>
        <taxon>Branchiibius</taxon>
    </lineage>
</organism>
<gene>
    <name evidence="1" type="ORF">SAMN04489750_3993</name>
</gene>
<sequence>MVDPAAVATERRVTAPPLWEYSDRITTNGAVPAMVTVMEAVVSADRHQ</sequence>
<keyword evidence="2" id="KW-1185">Reference proteome</keyword>
<proteinExistence type="predicted"/>